<evidence type="ECO:0000259" key="5">
    <source>
        <dbReference type="PROSITE" id="PS50850"/>
    </source>
</evidence>
<name>A0A6L7ITZ5_9ACTN</name>
<evidence type="ECO:0000313" key="7">
    <source>
        <dbReference type="Proteomes" id="UP000478463"/>
    </source>
</evidence>
<evidence type="ECO:0000256" key="1">
    <source>
        <dbReference type="ARBA" id="ARBA00004651"/>
    </source>
</evidence>
<dbReference type="PROSITE" id="PS50850">
    <property type="entry name" value="MFS"/>
    <property type="match status" value="1"/>
</dbReference>
<proteinExistence type="predicted"/>
<gene>
    <name evidence="6" type="ORF">GS424_013625</name>
</gene>
<comment type="subcellular location">
    <subcellularLocation>
        <location evidence="1">Cell membrane</location>
        <topology evidence="1">Multi-pass membrane protein</topology>
    </subcellularLocation>
</comment>
<dbReference type="GO" id="GO:0022857">
    <property type="term" value="F:transmembrane transporter activity"/>
    <property type="evidence" value="ECO:0007669"/>
    <property type="project" value="InterPro"/>
</dbReference>
<dbReference type="KEGG" id="egd:GS424_013625"/>
<dbReference type="InterPro" id="IPR036259">
    <property type="entry name" value="MFS_trans_sf"/>
</dbReference>
<dbReference type="Proteomes" id="UP000478463">
    <property type="component" value="Chromosome"/>
</dbReference>
<dbReference type="SUPFAM" id="SSF103473">
    <property type="entry name" value="MFS general substrate transporter"/>
    <property type="match status" value="1"/>
</dbReference>
<evidence type="ECO:0000256" key="3">
    <source>
        <dbReference type="ARBA" id="ARBA00022989"/>
    </source>
</evidence>
<dbReference type="PANTHER" id="PTHR11360:SF284">
    <property type="entry name" value="EG:103B4.3 PROTEIN-RELATED"/>
    <property type="match status" value="1"/>
</dbReference>
<dbReference type="EMBL" id="CP063310">
    <property type="protein sequence ID" value="QOS67546.1"/>
    <property type="molecule type" value="Genomic_DNA"/>
</dbReference>
<evidence type="ECO:0000256" key="2">
    <source>
        <dbReference type="ARBA" id="ARBA00022692"/>
    </source>
</evidence>
<protein>
    <submittedName>
        <fullName evidence="6">MFS transporter</fullName>
    </submittedName>
</protein>
<dbReference type="GO" id="GO:0005886">
    <property type="term" value="C:plasma membrane"/>
    <property type="evidence" value="ECO:0007669"/>
    <property type="project" value="UniProtKB-SubCell"/>
</dbReference>
<dbReference type="InterPro" id="IPR020846">
    <property type="entry name" value="MFS_dom"/>
</dbReference>
<keyword evidence="3" id="KW-1133">Transmembrane helix</keyword>
<sequence length="436" mass="46208">MKGNLKEARGHAWLVVLACGFMISGSIGFLTVVAGNFYVPVSESLGVEESSLTLYMTIVCLGQAISMPIAGRVVPKMNIAVHMTLINAVEAAAVVVMCLYNDVSLWYVSGAIVGICMGFNTSVGIAIILNNWFYKRTGLAIGIAWALASVCNAIMSPIINSVISTAGWRVGYVVLGLSAAVLMCGSSLFIIRLKPEVKGYLPYGYAEVGAAAEQGSTEGVDFKRAVKSPAFIALIAAMCLIVMTTVTNQLFPMYGTSVGFAPHVGSLMVSVAMLCDIAWNPLIGWTCDKFGPARAVVMWASVTVLSFVCLLFSSASPVLACIGAGLNDSMYAVFGTGIATLTMAMFGHKDYGKIYSLVPAIGYVLGSMGAPLLTSLYEQTGSFRSVWIFCIVCDVAIAIFAVVAMRSSKKLAWSRGNSPAVEEPVFEKVEEQPVLA</sequence>
<keyword evidence="4" id="KW-0472">Membrane</keyword>
<feature type="domain" description="Major facilitator superfamily (MFS) profile" evidence="5">
    <location>
        <begin position="12"/>
        <end position="409"/>
    </location>
</feature>
<dbReference type="InterPro" id="IPR050327">
    <property type="entry name" value="Proton-linked_MCT"/>
</dbReference>
<evidence type="ECO:0000313" key="6">
    <source>
        <dbReference type="EMBL" id="QOS67546.1"/>
    </source>
</evidence>
<accession>A0A6L7ITZ5</accession>
<reference evidence="6 7" key="1">
    <citation type="submission" date="2020-10" db="EMBL/GenBank/DDBJ databases">
        <title>Eggerthella sp. nov., isolated from human feces.</title>
        <authorList>
            <person name="Yajun G."/>
        </authorList>
    </citation>
    <scope>NUCLEOTIDE SEQUENCE [LARGE SCALE GENOMIC DNA]</scope>
    <source>
        <strain evidence="6 7">HF-1101</strain>
    </source>
</reference>
<evidence type="ECO:0000256" key="4">
    <source>
        <dbReference type="ARBA" id="ARBA00023136"/>
    </source>
</evidence>
<dbReference type="RefSeq" id="WP_160942537.1">
    <property type="nucleotide sequence ID" value="NZ_CP063310.1"/>
</dbReference>
<dbReference type="Gene3D" id="1.20.1250.20">
    <property type="entry name" value="MFS general substrate transporter like domains"/>
    <property type="match status" value="2"/>
</dbReference>
<organism evidence="6 7">
    <name type="scientific">Eggerthella guodeyinii</name>
    <dbReference type="NCBI Taxonomy" id="2690837"/>
    <lineage>
        <taxon>Bacteria</taxon>
        <taxon>Bacillati</taxon>
        <taxon>Actinomycetota</taxon>
        <taxon>Coriobacteriia</taxon>
        <taxon>Eggerthellales</taxon>
        <taxon>Eggerthellaceae</taxon>
        <taxon>Eggerthella</taxon>
    </lineage>
</organism>
<dbReference type="Pfam" id="PF07690">
    <property type="entry name" value="MFS_1"/>
    <property type="match status" value="1"/>
</dbReference>
<dbReference type="PANTHER" id="PTHR11360">
    <property type="entry name" value="MONOCARBOXYLATE TRANSPORTER"/>
    <property type="match status" value="1"/>
</dbReference>
<keyword evidence="2" id="KW-0812">Transmembrane</keyword>
<dbReference type="InterPro" id="IPR011701">
    <property type="entry name" value="MFS"/>
</dbReference>
<dbReference type="AlphaFoldDB" id="A0A6L7ITZ5"/>